<evidence type="ECO:0000313" key="3">
    <source>
        <dbReference type="Proteomes" id="UP000054166"/>
    </source>
</evidence>
<evidence type="ECO:0000313" key="2">
    <source>
        <dbReference type="EMBL" id="KIM80837.1"/>
    </source>
</evidence>
<name>A0A0C3BU32_PILCF</name>
<keyword evidence="3" id="KW-1185">Reference proteome</keyword>
<organism evidence="2 3">
    <name type="scientific">Piloderma croceum (strain F 1598)</name>
    <dbReference type="NCBI Taxonomy" id="765440"/>
    <lineage>
        <taxon>Eukaryota</taxon>
        <taxon>Fungi</taxon>
        <taxon>Dikarya</taxon>
        <taxon>Basidiomycota</taxon>
        <taxon>Agaricomycotina</taxon>
        <taxon>Agaricomycetes</taxon>
        <taxon>Agaricomycetidae</taxon>
        <taxon>Atheliales</taxon>
        <taxon>Atheliaceae</taxon>
        <taxon>Piloderma</taxon>
    </lineage>
</organism>
<sequence>MQSFRLNDQASRLHQKRAQSEVEASASHPRNRLLSATLSDLLDERKWAASPKELESIANKYDMDIVKLESLARFVNSPTVGEGTTVRNRDASGEQMITSEAMWAEPPYLMKTNRAP</sequence>
<accession>A0A0C3BU32</accession>
<gene>
    <name evidence="2" type="ORF">PILCRDRAFT_822121</name>
</gene>
<proteinExistence type="predicted"/>
<evidence type="ECO:0000256" key="1">
    <source>
        <dbReference type="SAM" id="MobiDB-lite"/>
    </source>
</evidence>
<reference evidence="2 3" key="1">
    <citation type="submission" date="2014-04" db="EMBL/GenBank/DDBJ databases">
        <authorList>
            <consortium name="DOE Joint Genome Institute"/>
            <person name="Kuo A."/>
            <person name="Tarkka M."/>
            <person name="Buscot F."/>
            <person name="Kohler A."/>
            <person name="Nagy L.G."/>
            <person name="Floudas D."/>
            <person name="Copeland A."/>
            <person name="Barry K.W."/>
            <person name="Cichocki N."/>
            <person name="Veneault-Fourrey C."/>
            <person name="LaButti K."/>
            <person name="Lindquist E.A."/>
            <person name="Lipzen A."/>
            <person name="Lundell T."/>
            <person name="Morin E."/>
            <person name="Murat C."/>
            <person name="Sun H."/>
            <person name="Tunlid A."/>
            <person name="Henrissat B."/>
            <person name="Grigoriev I.V."/>
            <person name="Hibbett D.S."/>
            <person name="Martin F."/>
            <person name="Nordberg H.P."/>
            <person name="Cantor M.N."/>
            <person name="Hua S.X."/>
        </authorList>
    </citation>
    <scope>NUCLEOTIDE SEQUENCE [LARGE SCALE GENOMIC DNA]</scope>
    <source>
        <strain evidence="2 3">F 1598</strain>
    </source>
</reference>
<protein>
    <submittedName>
        <fullName evidence="2">Uncharacterized protein</fullName>
    </submittedName>
</protein>
<dbReference type="InParanoid" id="A0A0C3BU32"/>
<dbReference type="Proteomes" id="UP000054166">
    <property type="component" value="Unassembled WGS sequence"/>
</dbReference>
<reference evidence="3" key="2">
    <citation type="submission" date="2015-01" db="EMBL/GenBank/DDBJ databases">
        <title>Evolutionary Origins and Diversification of the Mycorrhizal Mutualists.</title>
        <authorList>
            <consortium name="DOE Joint Genome Institute"/>
            <consortium name="Mycorrhizal Genomics Consortium"/>
            <person name="Kohler A."/>
            <person name="Kuo A."/>
            <person name="Nagy L.G."/>
            <person name="Floudas D."/>
            <person name="Copeland A."/>
            <person name="Barry K.W."/>
            <person name="Cichocki N."/>
            <person name="Veneault-Fourrey C."/>
            <person name="LaButti K."/>
            <person name="Lindquist E.A."/>
            <person name="Lipzen A."/>
            <person name="Lundell T."/>
            <person name="Morin E."/>
            <person name="Murat C."/>
            <person name="Riley R."/>
            <person name="Ohm R."/>
            <person name="Sun H."/>
            <person name="Tunlid A."/>
            <person name="Henrissat B."/>
            <person name="Grigoriev I.V."/>
            <person name="Hibbett D.S."/>
            <person name="Martin F."/>
        </authorList>
    </citation>
    <scope>NUCLEOTIDE SEQUENCE [LARGE SCALE GENOMIC DNA]</scope>
    <source>
        <strain evidence="3">F 1598</strain>
    </source>
</reference>
<feature type="region of interest" description="Disordered" evidence="1">
    <location>
        <begin position="1"/>
        <end position="30"/>
    </location>
</feature>
<feature type="compositionally biased region" description="Polar residues" evidence="1">
    <location>
        <begin position="1"/>
        <end position="12"/>
    </location>
</feature>
<dbReference type="AlphaFoldDB" id="A0A0C3BU32"/>
<dbReference type="OrthoDB" id="4085451at2759"/>
<dbReference type="HOGENOM" id="CLU_2097721_0_0_1"/>
<dbReference type="EMBL" id="KN833002">
    <property type="protein sequence ID" value="KIM80837.1"/>
    <property type="molecule type" value="Genomic_DNA"/>
</dbReference>